<evidence type="ECO:0000313" key="1">
    <source>
        <dbReference type="EMBL" id="WBV60759.1"/>
    </source>
</evidence>
<dbReference type="RefSeq" id="WP_271149073.1">
    <property type="nucleotide sequence ID" value="NZ_CP115859.1"/>
</dbReference>
<gene>
    <name evidence="1" type="ORF">PFY12_01250</name>
</gene>
<organism evidence="1 2">
    <name type="scientific">Chryseobacterium camelliae</name>
    <dbReference type="NCBI Taxonomy" id="1265445"/>
    <lineage>
        <taxon>Bacteria</taxon>
        <taxon>Pseudomonadati</taxon>
        <taxon>Bacteroidota</taxon>
        <taxon>Flavobacteriia</taxon>
        <taxon>Flavobacteriales</taxon>
        <taxon>Weeksellaceae</taxon>
        <taxon>Chryseobacterium group</taxon>
        <taxon>Chryseobacterium</taxon>
    </lineage>
</organism>
<evidence type="ECO:0000313" key="2">
    <source>
        <dbReference type="Proteomes" id="UP001210978"/>
    </source>
</evidence>
<protein>
    <recommendedName>
        <fullName evidence="3">DUF4625 domain-containing protein</fullName>
    </recommendedName>
</protein>
<sequence>MKKIINIGISAVVLGLILASCNNDDNYQTLESVNKVKIDSVKIINDTMDVFTVQSIKTYSAYQSNCEGFYGYDYIHDDNVTRTITAYKFTTDGACEPSTKTIASQINFSPQQPGTYTLKFWNGGSTWITKTIVVE</sequence>
<keyword evidence="2" id="KW-1185">Reference proteome</keyword>
<reference evidence="1 2" key="1">
    <citation type="submission" date="2023-01" db="EMBL/GenBank/DDBJ databases">
        <title>Complete genome of Chryseobacterium camelliae VAN22-5A.</title>
        <authorList>
            <person name="Zong G."/>
            <person name="Cao G."/>
        </authorList>
    </citation>
    <scope>NUCLEOTIDE SEQUENCE [LARGE SCALE GENOMIC DNA]</scope>
    <source>
        <strain evidence="1 2">VAN22-5A</strain>
    </source>
</reference>
<dbReference type="PROSITE" id="PS51257">
    <property type="entry name" value="PROKAR_LIPOPROTEIN"/>
    <property type="match status" value="1"/>
</dbReference>
<name>A0ABY7QN39_9FLAO</name>
<accession>A0ABY7QN39</accession>
<evidence type="ECO:0008006" key="3">
    <source>
        <dbReference type="Google" id="ProtNLM"/>
    </source>
</evidence>
<proteinExistence type="predicted"/>
<dbReference type="EMBL" id="CP115859">
    <property type="protein sequence ID" value="WBV60759.1"/>
    <property type="molecule type" value="Genomic_DNA"/>
</dbReference>
<dbReference type="Proteomes" id="UP001210978">
    <property type="component" value="Chromosome"/>
</dbReference>